<feature type="region of interest" description="Disordered" evidence="1">
    <location>
        <begin position="205"/>
        <end position="230"/>
    </location>
</feature>
<dbReference type="GeneID" id="28830725"/>
<dbReference type="OrthoDB" id="3440285at2759"/>
<evidence type="ECO:0000313" key="4">
    <source>
        <dbReference type="Proteomes" id="UP000070700"/>
    </source>
</evidence>
<dbReference type="InParanoid" id="A0A132B1Q2"/>
<organism evidence="3 4">
    <name type="scientific">Mollisia scopiformis</name>
    <name type="common">Conifer needle endophyte fungus</name>
    <name type="synonym">Phialocephala scopiformis</name>
    <dbReference type="NCBI Taxonomy" id="149040"/>
    <lineage>
        <taxon>Eukaryota</taxon>
        <taxon>Fungi</taxon>
        <taxon>Dikarya</taxon>
        <taxon>Ascomycota</taxon>
        <taxon>Pezizomycotina</taxon>
        <taxon>Leotiomycetes</taxon>
        <taxon>Helotiales</taxon>
        <taxon>Mollisiaceae</taxon>
        <taxon>Mollisia</taxon>
    </lineage>
</organism>
<dbReference type="RefSeq" id="XP_018060661.1">
    <property type="nucleotide sequence ID" value="XM_018220999.1"/>
</dbReference>
<dbReference type="EMBL" id="KQ947448">
    <property type="protein sequence ID" value="KUJ06306.1"/>
    <property type="molecule type" value="Genomic_DNA"/>
</dbReference>
<keyword evidence="2" id="KW-0472">Membrane</keyword>
<dbReference type="KEGG" id="psco:LY89DRAFT_743922"/>
<evidence type="ECO:0000256" key="1">
    <source>
        <dbReference type="SAM" id="MobiDB-lite"/>
    </source>
</evidence>
<evidence type="ECO:0000256" key="2">
    <source>
        <dbReference type="SAM" id="Phobius"/>
    </source>
</evidence>
<dbReference type="AlphaFoldDB" id="A0A132B1Q2"/>
<feature type="compositionally biased region" description="Basic and acidic residues" evidence="1">
    <location>
        <begin position="205"/>
        <end position="216"/>
    </location>
</feature>
<keyword evidence="2" id="KW-1133">Transmembrane helix</keyword>
<accession>A0A132B1Q2</accession>
<keyword evidence="2" id="KW-0812">Transmembrane</keyword>
<feature type="transmembrane region" description="Helical" evidence="2">
    <location>
        <begin position="142"/>
        <end position="164"/>
    </location>
</feature>
<dbReference type="Proteomes" id="UP000070700">
    <property type="component" value="Unassembled WGS sequence"/>
</dbReference>
<sequence>MENFEPNETAFPLSCHAELAGTPLGSGFDSLAGIIWSSNPAEAAKTISQIQAASSVTVTVVSTASPSPTSTLAPSSSAVNTIPSQVSTISSSYSSSSSSSSTTTTTTTTNTLLQSTTSTPSTTQLITSPTKTASSSPKNTGAIIGGVIGSIALLSFIILALLFLRKYQRDHSSPITTEDSRRSFYLSNMYKKRGMKAPTTGIFEKPGDHGAHEKEGTSLSHEGQVHEKEGSDALRWEHIHEM</sequence>
<keyword evidence="4" id="KW-1185">Reference proteome</keyword>
<gene>
    <name evidence="3" type="ORF">LY89DRAFT_743922</name>
</gene>
<proteinExistence type="predicted"/>
<feature type="region of interest" description="Disordered" evidence="1">
    <location>
        <begin position="91"/>
        <end position="139"/>
    </location>
</feature>
<evidence type="ECO:0008006" key="5">
    <source>
        <dbReference type="Google" id="ProtNLM"/>
    </source>
</evidence>
<reference evidence="3 4" key="1">
    <citation type="submission" date="2015-10" db="EMBL/GenBank/DDBJ databases">
        <title>Full genome of DAOMC 229536 Phialocephala scopiformis, a fungal endophyte of spruce producing the potent anti-insectan compound rugulosin.</title>
        <authorList>
            <consortium name="DOE Joint Genome Institute"/>
            <person name="Walker A.K."/>
            <person name="Frasz S.L."/>
            <person name="Seifert K.A."/>
            <person name="Miller J.D."/>
            <person name="Mondo S.J."/>
            <person name="Labutti K."/>
            <person name="Lipzen A."/>
            <person name="Dockter R."/>
            <person name="Kennedy M."/>
            <person name="Grigoriev I.V."/>
            <person name="Spatafora J.W."/>
        </authorList>
    </citation>
    <scope>NUCLEOTIDE SEQUENCE [LARGE SCALE GENOMIC DNA]</scope>
    <source>
        <strain evidence="3 4">CBS 120377</strain>
    </source>
</reference>
<evidence type="ECO:0000313" key="3">
    <source>
        <dbReference type="EMBL" id="KUJ06306.1"/>
    </source>
</evidence>
<name>A0A132B1Q2_MOLSC</name>
<protein>
    <recommendedName>
        <fullName evidence="5">Mid2 domain-containing protein</fullName>
    </recommendedName>
</protein>